<evidence type="ECO:0000259" key="7">
    <source>
        <dbReference type="PROSITE" id="PS51387"/>
    </source>
</evidence>
<dbReference type="InterPro" id="IPR006094">
    <property type="entry name" value="Oxid_FAD_bind_N"/>
</dbReference>
<evidence type="ECO:0000256" key="5">
    <source>
        <dbReference type="ARBA" id="ARBA00023002"/>
    </source>
</evidence>
<dbReference type="InterPro" id="IPR006093">
    <property type="entry name" value="Oxy_OxRdtase_FAD_BS"/>
</dbReference>
<dbReference type="EMBL" id="JBANRG010000001">
    <property type="protein sequence ID" value="KAK7471955.1"/>
    <property type="molecule type" value="Genomic_DNA"/>
</dbReference>
<dbReference type="PANTHER" id="PTHR42973">
    <property type="entry name" value="BINDING OXIDOREDUCTASE, PUTATIVE (AFU_ORTHOLOGUE AFUA_1G17690)-RELATED"/>
    <property type="match status" value="1"/>
</dbReference>
<evidence type="ECO:0000313" key="9">
    <source>
        <dbReference type="Proteomes" id="UP001498398"/>
    </source>
</evidence>
<dbReference type="SUPFAM" id="SSF56176">
    <property type="entry name" value="FAD-binding/transporter-associated domain-like"/>
    <property type="match status" value="1"/>
</dbReference>
<dbReference type="Gene3D" id="3.30.465.10">
    <property type="match status" value="1"/>
</dbReference>
<dbReference type="Gene3D" id="3.40.462.20">
    <property type="match status" value="1"/>
</dbReference>
<evidence type="ECO:0000256" key="3">
    <source>
        <dbReference type="ARBA" id="ARBA00022630"/>
    </source>
</evidence>
<keyword evidence="6" id="KW-0732">Signal</keyword>
<feature type="signal peptide" evidence="6">
    <location>
        <begin position="1"/>
        <end position="31"/>
    </location>
</feature>
<name>A0ABR1K5L6_9AGAR</name>
<keyword evidence="4" id="KW-0274">FAD</keyword>
<sequence length="546" mass="59555">MTSRFITRLTSALHFLLTSFILSSKFVLAAADSTHSDFAAAKISAIFPGDVGYENASKSCKLFVLYYLKHSEDVLTATCTHVVNFRFTLFPAAIAFPSNLQEVSETVKIGAIHGLNVVPRGGGHSYIANGLGGKNGTLVVDMSKFKDIQLMDPTSLDSEGTDGGDIARIGSGVLLGDVVQILNQNGRAVPHGTCPYVGIAGHAALGGFGFTSRMWGLALDPLVAINAVLADGTIVRATEFSHPDLFWELLRLSLLLPLEFRTFPVPPYAIVFTYVWEFSSLQAASAFLEFQSFVLSKSNGPQAPFGAEILLKKGTNRGSLSFGITGAWYGPPTNIHGVDSINSTLSPFLSKMLEPSQQTRSGNGSYVDSARVLGGHPTLDTADANQSHNTFYAKSIMVPEDEPLEGRACEELMKKLAGEGFESDTDWFIEAELWGGLQSKINAISVHSAAFARRNTLFTIQFYAASLNAMPPYPEDGFKFVDGLVDALIENMPINWNYGAYTDYIDNRLENWRHLYYGPHYPRLQDIKRKVDPKNVFGGFPTSIEV</sequence>
<comment type="similarity">
    <text evidence="2">Belongs to the oxygen-dependent FAD-linked oxidoreductase family.</text>
</comment>
<keyword evidence="5" id="KW-0560">Oxidoreductase</keyword>
<dbReference type="PROSITE" id="PS51387">
    <property type="entry name" value="FAD_PCMH"/>
    <property type="match status" value="1"/>
</dbReference>
<dbReference type="Pfam" id="PF01565">
    <property type="entry name" value="FAD_binding_4"/>
    <property type="match status" value="1"/>
</dbReference>
<dbReference type="Pfam" id="PF08031">
    <property type="entry name" value="BBE"/>
    <property type="match status" value="1"/>
</dbReference>
<keyword evidence="9" id="KW-1185">Reference proteome</keyword>
<dbReference type="InterPro" id="IPR016169">
    <property type="entry name" value="FAD-bd_PCMH_sub2"/>
</dbReference>
<proteinExistence type="inferred from homology"/>
<reference evidence="8 9" key="1">
    <citation type="submission" date="2024-01" db="EMBL/GenBank/DDBJ databases">
        <title>A draft genome for the cacao thread blight pathogen Marasmiellus scandens.</title>
        <authorList>
            <person name="Baruah I.K."/>
            <person name="Leung J."/>
            <person name="Bukari Y."/>
            <person name="Amoako-Attah I."/>
            <person name="Meinhardt L.W."/>
            <person name="Bailey B.A."/>
            <person name="Cohen S.P."/>
        </authorList>
    </citation>
    <scope>NUCLEOTIDE SEQUENCE [LARGE SCALE GENOMIC DNA]</scope>
    <source>
        <strain evidence="8 9">GH-19</strain>
    </source>
</reference>
<evidence type="ECO:0000256" key="6">
    <source>
        <dbReference type="SAM" id="SignalP"/>
    </source>
</evidence>
<dbReference type="PROSITE" id="PS00862">
    <property type="entry name" value="OX2_COVAL_FAD"/>
    <property type="match status" value="1"/>
</dbReference>
<keyword evidence="3" id="KW-0285">Flavoprotein</keyword>
<dbReference type="InterPro" id="IPR012951">
    <property type="entry name" value="BBE"/>
</dbReference>
<evidence type="ECO:0000313" key="8">
    <source>
        <dbReference type="EMBL" id="KAK7471955.1"/>
    </source>
</evidence>
<organism evidence="8 9">
    <name type="scientific">Marasmiellus scandens</name>
    <dbReference type="NCBI Taxonomy" id="2682957"/>
    <lineage>
        <taxon>Eukaryota</taxon>
        <taxon>Fungi</taxon>
        <taxon>Dikarya</taxon>
        <taxon>Basidiomycota</taxon>
        <taxon>Agaricomycotina</taxon>
        <taxon>Agaricomycetes</taxon>
        <taxon>Agaricomycetidae</taxon>
        <taxon>Agaricales</taxon>
        <taxon>Marasmiineae</taxon>
        <taxon>Omphalotaceae</taxon>
        <taxon>Marasmiellus</taxon>
    </lineage>
</organism>
<evidence type="ECO:0000256" key="2">
    <source>
        <dbReference type="ARBA" id="ARBA00005466"/>
    </source>
</evidence>
<dbReference type="InterPro" id="IPR050416">
    <property type="entry name" value="FAD-linked_Oxidoreductase"/>
</dbReference>
<protein>
    <recommendedName>
        <fullName evidence="7">FAD-binding PCMH-type domain-containing protein</fullName>
    </recommendedName>
</protein>
<comment type="caution">
    <text evidence="8">The sequence shown here is derived from an EMBL/GenBank/DDBJ whole genome shotgun (WGS) entry which is preliminary data.</text>
</comment>
<dbReference type="InterPro" id="IPR036318">
    <property type="entry name" value="FAD-bd_PCMH-like_sf"/>
</dbReference>
<dbReference type="InterPro" id="IPR016166">
    <property type="entry name" value="FAD-bd_PCMH"/>
</dbReference>
<gene>
    <name evidence="8" type="ORF">VKT23_000061</name>
</gene>
<comment type="cofactor">
    <cofactor evidence="1">
        <name>FAD</name>
        <dbReference type="ChEBI" id="CHEBI:57692"/>
    </cofactor>
</comment>
<dbReference type="PANTHER" id="PTHR42973:SF39">
    <property type="entry name" value="FAD-BINDING PCMH-TYPE DOMAIN-CONTAINING PROTEIN"/>
    <property type="match status" value="1"/>
</dbReference>
<feature type="domain" description="FAD-binding PCMH-type" evidence="7">
    <location>
        <begin position="87"/>
        <end position="265"/>
    </location>
</feature>
<accession>A0ABR1K5L6</accession>
<feature type="chain" id="PRO_5045279663" description="FAD-binding PCMH-type domain-containing protein" evidence="6">
    <location>
        <begin position="32"/>
        <end position="546"/>
    </location>
</feature>
<evidence type="ECO:0000256" key="4">
    <source>
        <dbReference type="ARBA" id="ARBA00022827"/>
    </source>
</evidence>
<dbReference type="Proteomes" id="UP001498398">
    <property type="component" value="Unassembled WGS sequence"/>
</dbReference>
<evidence type="ECO:0000256" key="1">
    <source>
        <dbReference type="ARBA" id="ARBA00001974"/>
    </source>
</evidence>